<accession>A0A0K2UND5</accession>
<dbReference type="AlphaFoldDB" id="A0A0K2UND5"/>
<evidence type="ECO:0000313" key="1">
    <source>
        <dbReference type="EMBL" id="CDW39256.1"/>
    </source>
</evidence>
<sequence length="46" mass="5180">PIRDVFVAKPIKTRSFISKSFLSPTKQEQPFSWNLLVPCLSSTPTS</sequence>
<protein>
    <submittedName>
        <fullName evidence="1">Uncharacterized protein</fullName>
    </submittedName>
</protein>
<dbReference type="EMBL" id="HACA01021895">
    <property type="protein sequence ID" value="CDW39256.1"/>
    <property type="molecule type" value="Transcribed_RNA"/>
</dbReference>
<reference evidence="1" key="1">
    <citation type="submission" date="2014-05" db="EMBL/GenBank/DDBJ databases">
        <authorList>
            <person name="Chronopoulou M."/>
        </authorList>
    </citation>
    <scope>NUCLEOTIDE SEQUENCE</scope>
    <source>
        <tissue evidence="1">Whole organism</tissue>
    </source>
</reference>
<organism evidence="1">
    <name type="scientific">Lepeophtheirus salmonis</name>
    <name type="common">Salmon louse</name>
    <name type="synonym">Caligus salmonis</name>
    <dbReference type="NCBI Taxonomy" id="72036"/>
    <lineage>
        <taxon>Eukaryota</taxon>
        <taxon>Metazoa</taxon>
        <taxon>Ecdysozoa</taxon>
        <taxon>Arthropoda</taxon>
        <taxon>Crustacea</taxon>
        <taxon>Multicrustacea</taxon>
        <taxon>Hexanauplia</taxon>
        <taxon>Copepoda</taxon>
        <taxon>Siphonostomatoida</taxon>
        <taxon>Caligidae</taxon>
        <taxon>Lepeophtheirus</taxon>
    </lineage>
</organism>
<name>A0A0K2UND5_LEPSM</name>
<feature type="non-terminal residue" evidence="1">
    <location>
        <position position="1"/>
    </location>
</feature>
<proteinExistence type="predicted"/>